<organism evidence="1">
    <name type="scientific">Chryseobacterium indologenes</name>
    <name type="common">Flavobacterium indologenes</name>
    <dbReference type="NCBI Taxonomy" id="253"/>
    <lineage>
        <taxon>Bacteria</taxon>
        <taxon>Pseudomonadati</taxon>
        <taxon>Bacteroidota</taxon>
        <taxon>Flavobacteriia</taxon>
        <taxon>Flavobacteriales</taxon>
        <taxon>Weeksellaceae</taxon>
        <taxon>Chryseobacterium group</taxon>
        <taxon>Chryseobacterium</taxon>
    </lineage>
</organism>
<gene>
    <name evidence="1" type="ORF">AOB46_16065</name>
</gene>
<dbReference type="AlphaFoldDB" id="A0A0N0ZUN5"/>
<comment type="caution">
    <text evidence="1">The sequence shown here is derived from an EMBL/GenBank/DDBJ whole genome shotgun (WGS) entry which is preliminary data.</text>
</comment>
<dbReference type="PATRIC" id="fig|253.9.peg.1153"/>
<reference evidence="1" key="1">
    <citation type="journal article" date="2015" name="Genom Data">
        <title>Draft genome sequence of a multidrug-resistant Chryseobacterium indologenes isolate from Malaysia.</title>
        <authorList>
            <person name="Yu C.Y."/>
            <person name="Ang G.Y."/>
            <person name="Cheng H.J."/>
            <person name="Cheong Y.M."/>
            <person name="Yin W.F."/>
            <person name="Chan K.G."/>
        </authorList>
    </citation>
    <scope>NUCLEOTIDE SEQUENCE [LARGE SCALE GENOMIC DNA]</scope>
    <source>
        <strain evidence="1">CI_885</strain>
    </source>
</reference>
<sequence>MWMNSRKFDEDKGIIILNPDYIFSFDTSDSFGERLLGAGLLVDHDFNCIFHMKAFRHGKITKNTSDTYTEEGKVPEAIFNYLEKLMDSDYQSLKQIYEYVTFSMTDTGSQTFLMNWTKPVYISITEGLPQEFFVSESEQLLFNFNQYLKKWVEEKYRNWLK</sequence>
<evidence type="ECO:0000313" key="1">
    <source>
        <dbReference type="EMBL" id="KPE50257.1"/>
    </source>
</evidence>
<accession>A0A0N0ZUN5</accession>
<name>A0A0N0ZUN5_CHRID</name>
<dbReference type="EMBL" id="LJOD01000011">
    <property type="protein sequence ID" value="KPE50257.1"/>
    <property type="molecule type" value="Genomic_DNA"/>
</dbReference>
<dbReference type="Proteomes" id="UP000037953">
    <property type="component" value="Unassembled WGS sequence"/>
</dbReference>
<proteinExistence type="predicted"/>
<protein>
    <submittedName>
        <fullName evidence="1">Uncharacterized protein</fullName>
    </submittedName>
</protein>